<keyword evidence="6 8" id="KW-0472">Membrane</keyword>
<keyword evidence="5 10" id="KW-0560">Oxidoreductase</keyword>
<feature type="transmembrane region" description="Helical" evidence="8">
    <location>
        <begin position="427"/>
        <end position="447"/>
    </location>
</feature>
<evidence type="ECO:0000256" key="7">
    <source>
        <dbReference type="RuleBase" id="RU000320"/>
    </source>
</evidence>
<dbReference type="NCBIfam" id="NF009310">
    <property type="entry name" value="PRK12668.1"/>
    <property type="match status" value="1"/>
</dbReference>
<evidence type="ECO:0000256" key="6">
    <source>
        <dbReference type="ARBA" id="ARBA00023136"/>
    </source>
</evidence>
<organism evidence="10">
    <name type="scientific">uncultured Desulfovibrio sp</name>
    <dbReference type="NCBI Taxonomy" id="167968"/>
    <lineage>
        <taxon>Bacteria</taxon>
        <taxon>Pseudomonadati</taxon>
        <taxon>Thermodesulfobacteriota</taxon>
        <taxon>Desulfovibrionia</taxon>
        <taxon>Desulfovibrionales</taxon>
        <taxon>Desulfovibrionaceae</taxon>
        <taxon>Desulfovibrio</taxon>
        <taxon>environmental samples</taxon>
    </lineage>
</organism>
<feature type="transmembrane region" description="Helical" evidence="8">
    <location>
        <begin position="190"/>
        <end position="211"/>
    </location>
</feature>
<dbReference type="InterPro" id="IPR001750">
    <property type="entry name" value="ND/Mrp_TM"/>
</dbReference>
<feature type="transmembrane region" description="Helical" evidence="8">
    <location>
        <begin position="70"/>
        <end position="91"/>
    </location>
</feature>
<dbReference type="GO" id="GO:0016491">
    <property type="term" value="F:oxidoreductase activity"/>
    <property type="evidence" value="ECO:0007669"/>
    <property type="project" value="UniProtKB-KW"/>
</dbReference>
<feature type="transmembrane region" description="Helical" evidence="8">
    <location>
        <begin position="342"/>
        <end position="359"/>
    </location>
</feature>
<feature type="transmembrane region" description="Helical" evidence="8">
    <location>
        <begin position="6"/>
        <end position="23"/>
    </location>
</feature>
<evidence type="ECO:0000256" key="4">
    <source>
        <dbReference type="ARBA" id="ARBA00022989"/>
    </source>
</evidence>
<evidence type="ECO:0000259" key="9">
    <source>
        <dbReference type="Pfam" id="PF00361"/>
    </source>
</evidence>
<dbReference type="EC" id="1.6.5.11" evidence="10"/>
<dbReference type="EMBL" id="FMJC01000001">
    <property type="protein sequence ID" value="SCM70824.1"/>
    <property type="molecule type" value="Genomic_DNA"/>
</dbReference>
<feature type="domain" description="NADH:quinone oxidoreductase/Mrp antiporter transmembrane" evidence="9">
    <location>
        <begin position="117"/>
        <end position="387"/>
    </location>
</feature>
<feature type="transmembrane region" description="Helical" evidence="8">
    <location>
        <begin position="467"/>
        <end position="485"/>
    </location>
</feature>
<feature type="transmembrane region" description="Helical" evidence="8">
    <location>
        <begin position="577"/>
        <end position="597"/>
    </location>
</feature>
<name>A0A212KZT1_9BACT</name>
<reference evidence="10" key="1">
    <citation type="submission" date="2016-08" db="EMBL/GenBank/DDBJ databases">
        <authorList>
            <person name="Seilhamer J.J."/>
        </authorList>
    </citation>
    <scope>NUCLEOTIDE SEQUENCE</scope>
    <source>
        <strain evidence="10">86-1</strain>
    </source>
</reference>
<feature type="transmembrane region" description="Helical" evidence="8">
    <location>
        <begin position="151"/>
        <end position="170"/>
    </location>
</feature>
<feature type="transmembrane region" description="Helical" evidence="8">
    <location>
        <begin position="379"/>
        <end position="406"/>
    </location>
</feature>
<feature type="transmembrane region" description="Helical" evidence="8">
    <location>
        <begin position="218"/>
        <end position="239"/>
    </location>
</feature>
<dbReference type="PRINTS" id="PR01437">
    <property type="entry name" value="NUOXDRDTASE4"/>
</dbReference>
<dbReference type="GO" id="GO:0042773">
    <property type="term" value="P:ATP synthesis coupled electron transport"/>
    <property type="evidence" value="ECO:0007669"/>
    <property type="project" value="InterPro"/>
</dbReference>
<gene>
    <name evidence="10" type="ORF">KL86DES1_10657</name>
</gene>
<feature type="transmembrane region" description="Helical" evidence="8">
    <location>
        <begin position="245"/>
        <end position="265"/>
    </location>
</feature>
<comment type="subcellular location">
    <subcellularLocation>
        <location evidence="1">Cell membrane</location>
        <topology evidence="1">Multi-pass membrane protein</topology>
    </subcellularLocation>
    <subcellularLocation>
        <location evidence="7">Membrane</location>
        <topology evidence="7">Multi-pass membrane protein</topology>
    </subcellularLocation>
</comment>
<dbReference type="AlphaFoldDB" id="A0A212KZT1"/>
<dbReference type="InterPro" id="IPR003918">
    <property type="entry name" value="NADH_UbQ_OxRdtase"/>
</dbReference>
<feature type="transmembrane region" description="Helical" evidence="8">
    <location>
        <begin position="272"/>
        <end position="296"/>
    </location>
</feature>
<dbReference type="PANTHER" id="PTHR42682:SF4">
    <property type="entry name" value="NADH-UBIQUINONE_PLASTOQUINONE"/>
    <property type="match status" value="1"/>
</dbReference>
<protein>
    <submittedName>
        <fullName evidence="10">NADH dehydrogenase (Quinone)</fullName>
        <ecNumber evidence="10">1.6.5.11</ecNumber>
    </submittedName>
</protein>
<keyword evidence="3 7" id="KW-0812">Transmembrane</keyword>
<feature type="transmembrane region" description="Helical" evidence="8">
    <location>
        <begin position="302"/>
        <end position="321"/>
    </location>
</feature>
<evidence type="ECO:0000256" key="8">
    <source>
        <dbReference type="SAM" id="Phobius"/>
    </source>
</evidence>
<evidence type="ECO:0000256" key="3">
    <source>
        <dbReference type="ARBA" id="ARBA00022692"/>
    </source>
</evidence>
<evidence type="ECO:0000256" key="5">
    <source>
        <dbReference type="ARBA" id="ARBA00023002"/>
    </source>
</evidence>
<keyword evidence="4 8" id="KW-1133">Transmembrane helix</keyword>
<evidence type="ECO:0000256" key="1">
    <source>
        <dbReference type="ARBA" id="ARBA00004651"/>
    </source>
</evidence>
<evidence type="ECO:0000256" key="2">
    <source>
        <dbReference type="ARBA" id="ARBA00022475"/>
    </source>
</evidence>
<dbReference type="GO" id="GO:0008137">
    <property type="term" value="F:NADH dehydrogenase (ubiquinone) activity"/>
    <property type="evidence" value="ECO:0007669"/>
    <property type="project" value="InterPro"/>
</dbReference>
<evidence type="ECO:0000313" key="10">
    <source>
        <dbReference type="EMBL" id="SCM70824.1"/>
    </source>
</evidence>
<accession>A0A212KZT1</accession>
<sequence>MMIDTWIHPSAILLAGAVILPCLPKAWRKIFLVMVPLLAFADVVSMQGHNGVFGSLRFMDATMIFGRVDALSMVFAYIMSLMCIIGTVYGLHVENPLEQSAAWVYVAGSLGVIFCGDYLTLFLFWEIMAFSSVFLVWFRRRKESLATGYRYLLVHTAGGLMLLAGIVLRYKATGGDMSFGPIGVDSPQLYTWLILAGFLLNAAVPPLHAWLPDAYGEATVAGAVFMCAFTTKTAVYALARGFAGMEILVPLGVIMALYGVVYAVLENDARRLLAYHIISQVGYMVAGVGIGTQLAINGACAHAFAHILYKGLLFMGCGAVLQMTGTSKFTELGGLYKKMPKTFLYTLIGGLSISAFPLFSGFVSKAMIVAAGYEVHNYWAAFLLTLASAGTFLHTGLKVPYFIWFGKNNCSKKTWQRAGDPPKNMQLAMFMAAALCIFVGCYTPYLYDMLPFPQAAATYHPYTAYHVAETLQILLFTALGFFLLLKKLSPEPTISLDLDWFYRKGGRLFYWLARKPVQTADTAVGEAWNKEGIVPLMRTARFWSWFDWHVIDTVVDGTARGVRALGGKLRLVQRGRLQISITYMAVLMAFALAFLALA</sequence>
<dbReference type="RefSeq" id="WP_197957527.1">
    <property type="nucleotide sequence ID" value="NZ_LT608333.1"/>
</dbReference>
<proteinExistence type="predicted"/>
<dbReference type="InterPro" id="IPR052175">
    <property type="entry name" value="ComplexI-like_HydComp"/>
</dbReference>
<dbReference type="Pfam" id="PF00361">
    <property type="entry name" value="Proton_antipo_M"/>
    <property type="match status" value="1"/>
</dbReference>
<keyword evidence="2" id="KW-1003">Cell membrane</keyword>
<feature type="transmembrane region" description="Helical" evidence="8">
    <location>
        <begin position="100"/>
        <end position="116"/>
    </location>
</feature>
<dbReference type="GO" id="GO:0005886">
    <property type="term" value="C:plasma membrane"/>
    <property type="evidence" value="ECO:0007669"/>
    <property type="project" value="UniProtKB-SubCell"/>
</dbReference>
<dbReference type="PANTHER" id="PTHR42682">
    <property type="entry name" value="HYDROGENASE-4 COMPONENT F"/>
    <property type="match status" value="1"/>
</dbReference>
<dbReference type="Gene3D" id="1.20.5.2700">
    <property type="match status" value="1"/>
</dbReference>